<dbReference type="PANTHER" id="PTHR42878:SF15">
    <property type="entry name" value="BACTERIOPHYTOCHROME"/>
    <property type="match status" value="1"/>
</dbReference>
<evidence type="ECO:0000256" key="1">
    <source>
        <dbReference type="ARBA" id="ARBA00000085"/>
    </source>
</evidence>
<keyword evidence="5" id="KW-0472">Membrane</keyword>
<dbReference type="InterPro" id="IPR005467">
    <property type="entry name" value="His_kinase_dom"/>
</dbReference>
<dbReference type="InterPro" id="IPR004358">
    <property type="entry name" value="Sig_transdc_His_kin-like_C"/>
</dbReference>
<keyword evidence="4 7" id="KW-0418">Kinase</keyword>
<dbReference type="Pfam" id="PF02518">
    <property type="entry name" value="HATPase_c"/>
    <property type="match status" value="1"/>
</dbReference>
<dbReference type="InterPro" id="IPR036097">
    <property type="entry name" value="HisK_dim/P_sf"/>
</dbReference>
<gene>
    <name evidence="7" type="ORF">SAMN05421742_1192</name>
</gene>
<dbReference type="InterPro" id="IPR003594">
    <property type="entry name" value="HATPase_dom"/>
</dbReference>
<dbReference type="Gene3D" id="6.10.340.10">
    <property type="match status" value="1"/>
</dbReference>
<evidence type="ECO:0000313" key="7">
    <source>
        <dbReference type="EMBL" id="SDH89107.1"/>
    </source>
</evidence>
<dbReference type="STRING" id="83401.SAMN05421742_1192"/>
<dbReference type="SUPFAM" id="SSF47384">
    <property type="entry name" value="Homodimeric domain of signal transducing histidine kinase"/>
    <property type="match status" value="1"/>
</dbReference>
<feature type="domain" description="Histidine kinase" evidence="6">
    <location>
        <begin position="289"/>
        <end position="509"/>
    </location>
</feature>
<reference evidence="8" key="1">
    <citation type="submission" date="2016-10" db="EMBL/GenBank/DDBJ databases">
        <authorList>
            <person name="Varghese N."/>
            <person name="Submissions S."/>
        </authorList>
    </citation>
    <scope>NUCLEOTIDE SEQUENCE [LARGE SCALE GENOMIC DNA]</scope>
    <source>
        <strain evidence="8">930I</strain>
    </source>
</reference>
<comment type="catalytic activity">
    <reaction evidence="1">
        <text>ATP + protein L-histidine = ADP + protein N-phospho-L-histidine.</text>
        <dbReference type="EC" id="2.7.13.3"/>
    </reaction>
</comment>
<evidence type="ECO:0000259" key="6">
    <source>
        <dbReference type="PROSITE" id="PS50109"/>
    </source>
</evidence>
<evidence type="ECO:0000256" key="5">
    <source>
        <dbReference type="SAM" id="Phobius"/>
    </source>
</evidence>
<keyword evidence="5" id="KW-1133">Transmembrane helix</keyword>
<accession>A0A1G8G456</accession>
<name>A0A1G8G456_9PROT</name>
<dbReference type="GO" id="GO:0000155">
    <property type="term" value="F:phosphorelay sensor kinase activity"/>
    <property type="evidence" value="ECO:0007669"/>
    <property type="project" value="InterPro"/>
</dbReference>
<dbReference type="PANTHER" id="PTHR42878">
    <property type="entry name" value="TWO-COMPONENT HISTIDINE KINASE"/>
    <property type="match status" value="1"/>
</dbReference>
<keyword evidence="8" id="KW-1185">Reference proteome</keyword>
<keyword evidence="3" id="KW-0808">Transferase</keyword>
<dbReference type="PROSITE" id="PS50109">
    <property type="entry name" value="HIS_KIN"/>
    <property type="match status" value="1"/>
</dbReference>
<dbReference type="InterPro" id="IPR036890">
    <property type="entry name" value="HATPase_C_sf"/>
</dbReference>
<feature type="transmembrane region" description="Helical" evidence="5">
    <location>
        <begin position="193"/>
        <end position="212"/>
    </location>
</feature>
<dbReference type="InterPro" id="IPR050351">
    <property type="entry name" value="BphY/WalK/GraS-like"/>
</dbReference>
<dbReference type="EMBL" id="FNCV01000019">
    <property type="protein sequence ID" value="SDH89107.1"/>
    <property type="molecule type" value="Genomic_DNA"/>
</dbReference>
<evidence type="ECO:0000256" key="4">
    <source>
        <dbReference type="ARBA" id="ARBA00022777"/>
    </source>
</evidence>
<dbReference type="GO" id="GO:0000156">
    <property type="term" value="F:phosphorelay response regulator activity"/>
    <property type="evidence" value="ECO:0007669"/>
    <property type="project" value="TreeGrafter"/>
</dbReference>
<dbReference type="AlphaFoldDB" id="A0A1G8G456"/>
<keyword evidence="5" id="KW-0812">Transmembrane</keyword>
<sequence length="522" mass="55036">MIGLAVLVALLPVVVLEILTVRHLTQEARSRAREDIAQVAGLAAQRVAAGLDDAAALLVVAAGLESARAIDRLIDLSPALGVRLADLPGQQAPAPGLPRLLPGENGEAPALEAAGLAVRLEPAWLDRLLEPLQHPEVDIALLDRVGRPLAGRPAGSAATVRVAAPLPGWPLHLLAHRPQADIEAEISQTRGRLIGGTLGAVLLVVVLAWTLLERSLTHWLTCLAAATRRLAGGSAEALPDLSRAPRELGILAASIDRLGRRLAIERERVVAEQERLRRALGELEHLAWLTAHDLAEPVRKTRLLSDLLASRYRPDDPEAVGLLAALNQSGARLATLVDQLGALVRAGRTEVTAGRLELAPLARQVVAEMGEELAAAGAEVTVGPLPTVYAQADQMRQVLSILLHNALAYADPARRLRIDLGEEPAPPGWVAFAVADNGSGFDPAQAETVFLPFRRLHPEGADPSRPGADGLGMGLAICQRIIDRHGGAISAHPKPGVGTRMVIRLPDPKASAALPDQGVADP</sequence>
<evidence type="ECO:0000256" key="2">
    <source>
        <dbReference type="ARBA" id="ARBA00012438"/>
    </source>
</evidence>
<dbReference type="EC" id="2.7.13.3" evidence="2"/>
<dbReference type="SMART" id="SM00387">
    <property type="entry name" value="HATPase_c"/>
    <property type="match status" value="1"/>
</dbReference>
<dbReference type="GO" id="GO:0030295">
    <property type="term" value="F:protein kinase activator activity"/>
    <property type="evidence" value="ECO:0007669"/>
    <property type="project" value="TreeGrafter"/>
</dbReference>
<evidence type="ECO:0000313" key="8">
    <source>
        <dbReference type="Proteomes" id="UP000217076"/>
    </source>
</evidence>
<proteinExistence type="predicted"/>
<dbReference type="Gene3D" id="3.30.565.10">
    <property type="entry name" value="Histidine kinase-like ATPase, C-terminal domain"/>
    <property type="match status" value="1"/>
</dbReference>
<protein>
    <recommendedName>
        <fullName evidence="2">histidine kinase</fullName>
        <ecNumber evidence="2">2.7.13.3</ecNumber>
    </recommendedName>
</protein>
<dbReference type="SUPFAM" id="SSF55874">
    <property type="entry name" value="ATPase domain of HSP90 chaperone/DNA topoisomerase II/histidine kinase"/>
    <property type="match status" value="1"/>
</dbReference>
<dbReference type="PRINTS" id="PR00344">
    <property type="entry name" value="BCTRLSENSOR"/>
</dbReference>
<dbReference type="Proteomes" id="UP000217076">
    <property type="component" value="Unassembled WGS sequence"/>
</dbReference>
<organism evidence="7 8">
    <name type="scientific">Roseospirillum parvum</name>
    <dbReference type="NCBI Taxonomy" id="83401"/>
    <lineage>
        <taxon>Bacteria</taxon>
        <taxon>Pseudomonadati</taxon>
        <taxon>Pseudomonadota</taxon>
        <taxon>Alphaproteobacteria</taxon>
        <taxon>Rhodospirillales</taxon>
        <taxon>Rhodospirillaceae</taxon>
        <taxon>Roseospirillum</taxon>
    </lineage>
</organism>
<dbReference type="GO" id="GO:0007234">
    <property type="term" value="P:osmosensory signaling via phosphorelay pathway"/>
    <property type="evidence" value="ECO:0007669"/>
    <property type="project" value="TreeGrafter"/>
</dbReference>
<evidence type="ECO:0000256" key="3">
    <source>
        <dbReference type="ARBA" id="ARBA00022679"/>
    </source>
</evidence>